<sequence>MAKLGNTQPEPNKEVAVLKAENAQCQQVMRLLKQKIFSLTRDLKAKEQTCKSQAKIIALLDNRNKQILKKVQTASKTVQQLDETVFCANQNLLGQVDQLARENEILRKMLQIKNECLGIDQTELKVEEQKINIKEMLKSVKPTDGSFEINPFKGKFKMEKADKDKPAKQDAIQEVFDFAVKQNPRNSKRKRSSSFYFANPDENNEDEDFSKFDYNPTLPSAAVKASKEGTDGDKRRQKQGGENDAS</sequence>
<reference evidence="3" key="1">
    <citation type="submission" date="2021-01" db="EMBL/GenBank/DDBJ databases">
        <authorList>
            <person name="Corre E."/>
            <person name="Pelletier E."/>
            <person name="Niang G."/>
            <person name="Scheremetjew M."/>
            <person name="Finn R."/>
            <person name="Kale V."/>
            <person name="Holt S."/>
            <person name="Cochrane G."/>
            <person name="Meng A."/>
            <person name="Brown T."/>
            <person name="Cohen L."/>
        </authorList>
    </citation>
    <scope>NUCLEOTIDE SEQUENCE</scope>
    <source>
        <strain evidence="3">FSP1.4</strain>
    </source>
</reference>
<feature type="compositionally biased region" description="Basic and acidic residues" evidence="2">
    <location>
        <begin position="225"/>
        <end position="234"/>
    </location>
</feature>
<name>A0A7S3NFN6_9SPIT</name>
<dbReference type="EMBL" id="HBII01034509">
    <property type="protein sequence ID" value="CAE0355440.1"/>
    <property type="molecule type" value="Transcribed_RNA"/>
</dbReference>
<accession>A0A7S3NFN6</accession>
<proteinExistence type="predicted"/>
<evidence type="ECO:0000256" key="1">
    <source>
        <dbReference type="SAM" id="Coils"/>
    </source>
</evidence>
<feature type="region of interest" description="Disordered" evidence="2">
    <location>
        <begin position="181"/>
        <end position="246"/>
    </location>
</feature>
<evidence type="ECO:0000256" key="2">
    <source>
        <dbReference type="SAM" id="MobiDB-lite"/>
    </source>
</evidence>
<gene>
    <name evidence="3" type="ORF">EHAR0213_LOCUS14357</name>
</gene>
<organism evidence="3">
    <name type="scientific">Euplotes harpa</name>
    <dbReference type="NCBI Taxonomy" id="151035"/>
    <lineage>
        <taxon>Eukaryota</taxon>
        <taxon>Sar</taxon>
        <taxon>Alveolata</taxon>
        <taxon>Ciliophora</taxon>
        <taxon>Intramacronucleata</taxon>
        <taxon>Spirotrichea</taxon>
        <taxon>Hypotrichia</taxon>
        <taxon>Euplotida</taxon>
        <taxon>Euplotidae</taxon>
        <taxon>Euplotes</taxon>
    </lineage>
</organism>
<feature type="coiled-coil region" evidence="1">
    <location>
        <begin position="89"/>
        <end position="139"/>
    </location>
</feature>
<dbReference type="AlphaFoldDB" id="A0A7S3NFN6"/>
<evidence type="ECO:0000313" key="3">
    <source>
        <dbReference type="EMBL" id="CAE0355440.1"/>
    </source>
</evidence>
<protein>
    <submittedName>
        <fullName evidence="3">Uncharacterized protein</fullName>
    </submittedName>
</protein>
<keyword evidence="1" id="KW-0175">Coiled coil</keyword>